<keyword evidence="2" id="KW-0378">Hydrolase</keyword>
<evidence type="ECO:0000259" key="3">
    <source>
        <dbReference type="Pfam" id="PF00149"/>
    </source>
</evidence>
<organism evidence="4 5">
    <name type="scientific">Allochromatium humboldtianum</name>
    <dbReference type="NCBI Taxonomy" id="504901"/>
    <lineage>
        <taxon>Bacteria</taxon>
        <taxon>Pseudomonadati</taxon>
        <taxon>Pseudomonadota</taxon>
        <taxon>Gammaproteobacteria</taxon>
        <taxon>Chromatiales</taxon>
        <taxon>Chromatiaceae</taxon>
        <taxon>Allochromatium</taxon>
    </lineage>
</organism>
<dbReference type="GO" id="GO:0008758">
    <property type="term" value="F:UDP-2,3-diacylglucosamine hydrolase activity"/>
    <property type="evidence" value="ECO:0007669"/>
    <property type="project" value="TreeGrafter"/>
</dbReference>
<sequence length="313" mass="34732">MHPDEIATLTARIGRAHLRRRLGLEADHEVFVLNRPGAHFFYPENWYSVHGFIRHALRLSGLLARAQHNAARLQVRHNRVVLPGLPAAFEGFKILHLSDLHLDMARRNVEALCARLTALDHDLCVLTGDYRAKTFGPYDRVLSAMGEVRRRIEAPILAILGNHDTLAFVPAFESMGIRCLLNESEPIERQGERIYLAGVDDAHYYQVHNLDKAAADIPEDAIAILLSHTPEIYRHAAHCGFDLMLCGHTHGGQICLPGGFPLTWDARCPRRLAAGAWRHGAMLGYTSVGAGTSVVNARLNCPPEITVHRLTAG</sequence>
<dbReference type="InterPro" id="IPR004843">
    <property type="entry name" value="Calcineurin-like_PHP"/>
</dbReference>
<feature type="domain" description="Calcineurin-like phosphoesterase" evidence="3">
    <location>
        <begin position="92"/>
        <end position="251"/>
    </location>
</feature>
<name>A0A850RJP9_9GAMM</name>
<proteinExistence type="predicted"/>
<accession>A0A850RJP9</accession>
<evidence type="ECO:0000313" key="5">
    <source>
        <dbReference type="Proteomes" id="UP000592294"/>
    </source>
</evidence>
<keyword evidence="1" id="KW-0479">Metal-binding</keyword>
<gene>
    <name evidence="4" type="ORF">HW932_08150</name>
</gene>
<dbReference type="PANTHER" id="PTHR31302">
    <property type="entry name" value="TRANSMEMBRANE PROTEIN WITH METALLOPHOSPHOESTERASE DOMAIN-RELATED"/>
    <property type="match status" value="1"/>
</dbReference>
<evidence type="ECO:0000256" key="1">
    <source>
        <dbReference type="ARBA" id="ARBA00022723"/>
    </source>
</evidence>
<dbReference type="Pfam" id="PF00149">
    <property type="entry name" value="Metallophos"/>
    <property type="match status" value="1"/>
</dbReference>
<evidence type="ECO:0000313" key="4">
    <source>
        <dbReference type="EMBL" id="NVZ09233.1"/>
    </source>
</evidence>
<comment type="caution">
    <text evidence="4">The sequence shown here is derived from an EMBL/GenBank/DDBJ whole genome shotgun (WGS) entry which is preliminary data.</text>
</comment>
<dbReference type="SUPFAM" id="SSF56300">
    <property type="entry name" value="Metallo-dependent phosphatases"/>
    <property type="match status" value="1"/>
</dbReference>
<dbReference type="Proteomes" id="UP000592294">
    <property type="component" value="Unassembled WGS sequence"/>
</dbReference>
<dbReference type="Gene3D" id="3.60.21.10">
    <property type="match status" value="1"/>
</dbReference>
<evidence type="ECO:0000256" key="2">
    <source>
        <dbReference type="ARBA" id="ARBA00022801"/>
    </source>
</evidence>
<dbReference type="RefSeq" id="WP_176975990.1">
    <property type="nucleotide sequence ID" value="NZ_JABZEO010000004.1"/>
</dbReference>
<reference evidence="4 5" key="1">
    <citation type="submission" date="2020-06" db="EMBL/GenBank/DDBJ databases">
        <title>Whole-genome sequence of Allochromatium humboldtianum DSM 21881, type strain.</title>
        <authorList>
            <person name="Kyndt J.A."/>
            <person name="Meyer T.E."/>
        </authorList>
    </citation>
    <scope>NUCLEOTIDE SEQUENCE [LARGE SCALE GENOMIC DNA]</scope>
    <source>
        <strain evidence="4 5">DSM 21881</strain>
    </source>
</reference>
<dbReference type="InterPro" id="IPR051158">
    <property type="entry name" value="Metallophosphoesterase_sf"/>
</dbReference>
<protein>
    <submittedName>
        <fullName evidence="4">Metallophosphoesterase family protein</fullName>
    </submittedName>
</protein>
<dbReference type="GO" id="GO:0016020">
    <property type="term" value="C:membrane"/>
    <property type="evidence" value="ECO:0007669"/>
    <property type="project" value="GOC"/>
</dbReference>
<dbReference type="InterPro" id="IPR029052">
    <property type="entry name" value="Metallo-depent_PP-like"/>
</dbReference>
<dbReference type="GO" id="GO:0009245">
    <property type="term" value="P:lipid A biosynthetic process"/>
    <property type="evidence" value="ECO:0007669"/>
    <property type="project" value="TreeGrafter"/>
</dbReference>
<dbReference type="EMBL" id="JABZEO010000004">
    <property type="protein sequence ID" value="NVZ09233.1"/>
    <property type="molecule type" value="Genomic_DNA"/>
</dbReference>
<keyword evidence="5" id="KW-1185">Reference proteome</keyword>
<dbReference type="GO" id="GO:0046872">
    <property type="term" value="F:metal ion binding"/>
    <property type="evidence" value="ECO:0007669"/>
    <property type="project" value="UniProtKB-KW"/>
</dbReference>
<dbReference type="AlphaFoldDB" id="A0A850RJP9"/>
<dbReference type="PANTHER" id="PTHR31302:SF31">
    <property type="entry name" value="PHOSPHODIESTERASE YAEI"/>
    <property type="match status" value="1"/>
</dbReference>